<feature type="domain" description="PLD phosphodiesterase" evidence="7">
    <location>
        <begin position="186"/>
        <end position="213"/>
    </location>
</feature>
<protein>
    <recommendedName>
        <fullName evidence="3">phospholipase D</fullName>
        <ecNumber evidence="3">3.1.4.4</ecNumber>
    </recommendedName>
</protein>
<evidence type="ECO:0000313" key="8">
    <source>
        <dbReference type="EMBL" id="MEA5580736.1"/>
    </source>
</evidence>
<evidence type="ECO:0000256" key="4">
    <source>
        <dbReference type="ARBA" id="ARBA00022801"/>
    </source>
</evidence>
<evidence type="ECO:0000256" key="3">
    <source>
        <dbReference type="ARBA" id="ARBA00012027"/>
    </source>
</evidence>
<reference evidence="8 9" key="1">
    <citation type="submission" date="2023-12" db="EMBL/GenBank/DDBJ databases">
        <title>Baltic Sea Cyanobacteria.</title>
        <authorList>
            <person name="Delbaje E."/>
            <person name="Fewer D.P."/>
            <person name="Shishido T.K."/>
        </authorList>
    </citation>
    <scope>NUCLEOTIDE SEQUENCE [LARGE SCALE GENOMIC DNA]</scope>
    <source>
        <strain evidence="8 9">UHCC-0300</strain>
    </source>
</reference>
<dbReference type="InterPro" id="IPR010994">
    <property type="entry name" value="RuvA_2-like"/>
</dbReference>
<dbReference type="Gene3D" id="3.30.870.10">
    <property type="entry name" value="Endonuclease Chain A"/>
    <property type="match status" value="2"/>
</dbReference>
<dbReference type="Pfam" id="PF13091">
    <property type="entry name" value="PLDc_2"/>
    <property type="match status" value="2"/>
</dbReference>
<dbReference type="EMBL" id="JAYGHG010000005">
    <property type="protein sequence ID" value="MEA5580736.1"/>
    <property type="molecule type" value="Genomic_DNA"/>
</dbReference>
<dbReference type="SMART" id="SM00278">
    <property type="entry name" value="HhH1"/>
    <property type="match status" value="1"/>
</dbReference>
<dbReference type="EC" id="3.1.4.4" evidence="3"/>
<dbReference type="CDD" id="cd09116">
    <property type="entry name" value="PLDc_Nuc_like"/>
    <property type="match status" value="1"/>
</dbReference>
<evidence type="ECO:0000256" key="6">
    <source>
        <dbReference type="ARBA" id="ARBA00023098"/>
    </source>
</evidence>
<dbReference type="InterPro" id="IPR001736">
    <property type="entry name" value="PLipase_D/transphosphatidylase"/>
</dbReference>
<evidence type="ECO:0000256" key="1">
    <source>
        <dbReference type="ARBA" id="ARBA00000798"/>
    </source>
</evidence>
<dbReference type="PROSITE" id="PS00018">
    <property type="entry name" value="EF_HAND_1"/>
    <property type="match status" value="1"/>
</dbReference>
<dbReference type="InterPro" id="IPR003583">
    <property type="entry name" value="Hlx-hairpin-Hlx_DNA-bd_motif"/>
</dbReference>
<keyword evidence="4" id="KW-0378">Hydrolase</keyword>
<sequence length="541" mass="60470">MPFFPPRRYFLIFLLVLALVACQKVASENQLLLPALPQDPLVQVYFNHSQSAQYPEPYRQQSRLGDNLEQKIIDTINQATSTVDVAIQELRLPKIAQALVERQKAGVQVRVILEDNYSRPWSSLTPGEVQQLTPREQTRYQEFADFVDLNGDDKLSQSEINQRDALIILYNGNIPWIDDTADGSAGSDLMHHKFVVVDNRWVIQTSANFTLSDIHGDYSNLSSLGNANNFLRIDSPELAGLFTEEFNIMWGDGPGGQPDSRFGVQKPMRSPKTITLGNTKITVYFSPTSPSQPWNKSSNGLIGETLKSATKSIDMALFVFSEQRLANILETRHQQNVSIRALIDSQFAHRDYSDAMDMMGVALSNNCKYETDNNPWGNPLTTVGVPTLPRGDLLHHKFGVIDAQTVITGSHNWSKAANHGNDEALLIVENPTIAAHYVREFQRLYADVRLGVPTSVQRKITAEIKECPQIVAPTSSVESQPVNINTATLEELVTLPGIGEKLAEKIILARQQQKFTSLDDLAQVSGISTRMTQQWGDRIIW</sequence>
<dbReference type="Gene3D" id="1.10.150.320">
    <property type="entry name" value="Photosystem II 12 kDa extrinsic protein"/>
    <property type="match status" value="1"/>
</dbReference>
<gene>
    <name evidence="8" type="ORF">VB620_05195</name>
</gene>
<dbReference type="InterPro" id="IPR051406">
    <property type="entry name" value="PLD_domain"/>
</dbReference>
<name>A0ABU5UB29_9CYAN</name>
<evidence type="ECO:0000313" key="9">
    <source>
        <dbReference type="Proteomes" id="UP001302120"/>
    </source>
</evidence>
<dbReference type="PANTHER" id="PTHR43856">
    <property type="entry name" value="CARDIOLIPIN HYDROLASE"/>
    <property type="match status" value="1"/>
</dbReference>
<dbReference type="InterPro" id="IPR025202">
    <property type="entry name" value="PLD-like_dom"/>
</dbReference>
<dbReference type="PROSITE" id="PS50035">
    <property type="entry name" value="PLD"/>
    <property type="match status" value="2"/>
</dbReference>
<dbReference type="SUPFAM" id="SSF47781">
    <property type="entry name" value="RuvA domain 2-like"/>
    <property type="match status" value="1"/>
</dbReference>
<comment type="catalytic activity">
    <reaction evidence="1">
        <text>a 1,2-diacyl-sn-glycero-3-phosphocholine + H2O = a 1,2-diacyl-sn-glycero-3-phosphate + choline + H(+)</text>
        <dbReference type="Rhea" id="RHEA:14445"/>
        <dbReference type="ChEBI" id="CHEBI:15354"/>
        <dbReference type="ChEBI" id="CHEBI:15377"/>
        <dbReference type="ChEBI" id="CHEBI:15378"/>
        <dbReference type="ChEBI" id="CHEBI:57643"/>
        <dbReference type="ChEBI" id="CHEBI:58608"/>
        <dbReference type="EC" id="3.1.4.4"/>
    </reaction>
</comment>
<dbReference type="PROSITE" id="PS51257">
    <property type="entry name" value="PROKAR_LIPOPROTEIN"/>
    <property type="match status" value="1"/>
</dbReference>
<dbReference type="RefSeq" id="WP_323195080.1">
    <property type="nucleotide sequence ID" value="NZ_JAYGHG010000005.1"/>
</dbReference>
<keyword evidence="6" id="KW-0443">Lipid metabolism</keyword>
<feature type="domain" description="PLD phosphodiesterase" evidence="7">
    <location>
        <begin position="390"/>
        <end position="417"/>
    </location>
</feature>
<comment type="similarity">
    <text evidence="2">Belongs to the phospholipase D family.</text>
</comment>
<dbReference type="InterPro" id="IPR018247">
    <property type="entry name" value="EF_Hand_1_Ca_BS"/>
</dbReference>
<comment type="caution">
    <text evidence="8">The sequence shown here is derived from an EMBL/GenBank/DDBJ whole genome shotgun (WGS) entry which is preliminary data.</text>
</comment>
<dbReference type="SMART" id="SM00155">
    <property type="entry name" value="PLDc"/>
    <property type="match status" value="2"/>
</dbReference>
<dbReference type="CDD" id="cd09173">
    <property type="entry name" value="PLDc_Nuc_like_unchar1_2"/>
    <property type="match status" value="1"/>
</dbReference>
<keyword evidence="5" id="KW-0442">Lipid degradation</keyword>
<organism evidence="8 9">
    <name type="scientific">Nodularia harveyana UHCC-0300</name>
    <dbReference type="NCBI Taxonomy" id="2974287"/>
    <lineage>
        <taxon>Bacteria</taxon>
        <taxon>Bacillati</taxon>
        <taxon>Cyanobacteriota</taxon>
        <taxon>Cyanophyceae</taxon>
        <taxon>Nostocales</taxon>
        <taxon>Nodulariaceae</taxon>
        <taxon>Nodularia</taxon>
    </lineage>
</organism>
<proteinExistence type="inferred from homology"/>
<accession>A0ABU5UB29</accession>
<dbReference type="Proteomes" id="UP001302120">
    <property type="component" value="Unassembled WGS sequence"/>
</dbReference>
<evidence type="ECO:0000259" key="7">
    <source>
        <dbReference type="PROSITE" id="PS50035"/>
    </source>
</evidence>
<dbReference type="SUPFAM" id="SSF56024">
    <property type="entry name" value="Phospholipase D/nuclease"/>
    <property type="match status" value="2"/>
</dbReference>
<evidence type="ECO:0000256" key="5">
    <source>
        <dbReference type="ARBA" id="ARBA00022963"/>
    </source>
</evidence>
<keyword evidence="9" id="KW-1185">Reference proteome</keyword>
<dbReference type="Pfam" id="PF12836">
    <property type="entry name" value="HHH_3"/>
    <property type="match status" value="1"/>
</dbReference>
<dbReference type="PANTHER" id="PTHR43856:SF1">
    <property type="entry name" value="MITOCHONDRIAL CARDIOLIPIN HYDROLASE"/>
    <property type="match status" value="1"/>
</dbReference>
<evidence type="ECO:0000256" key="2">
    <source>
        <dbReference type="ARBA" id="ARBA00008664"/>
    </source>
</evidence>